<dbReference type="HOGENOM" id="CLU_2552129_0_0_0"/>
<dbReference type="STRING" id="326427.Cagg_3538"/>
<name>B8G9M3_CHLAD</name>
<evidence type="ECO:0000313" key="1">
    <source>
        <dbReference type="EMBL" id="ACL26376.1"/>
    </source>
</evidence>
<reference evidence="1" key="1">
    <citation type="submission" date="2008-12" db="EMBL/GenBank/DDBJ databases">
        <title>Complete sequence of Chloroflexus aggregans DSM 9485.</title>
        <authorList>
            <consortium name="US DOE Joint Genome Institute"/>
            <person name="Lucas S."/>
            <person name="Copeland A."/>
            <person name="Lapidus A."/>
            <person name="Glavina del Rio T."/>
            <person name="Dalin E."/>
            <person name="Tice H."/>
            <person name="Pitluck S."/>
            <person name="Foster B."/>
            <person name="Larimer F."/>
            <person name="Land M."/>
            <person name="Hauser L."/>
            <person name="Kyrpides N."/>
            <person name="Mikhailova N."/>
            <person name="Bryant D."/>
            <person name="Richardson P."/>
        </authorList>
    </citation>
    <scope>NUCLEOTIDE SEQUENCE</scope>
    <source>
        <strain evidence="1">DSM 9485</strain>
    </source>
</reference>
<gene>
    <name evidence="1" type="ordered locus">Cagg_3538</name>
</gene>
<dbReference type="Gene3D" id="2.60.40.10">
    <property type="entry name" value="Immunoglobulins"/>
    <property type="match status" value="1"/>
</dbReference>
<dbReference type="Proteomes" id="UP000002508">
    <property type="component" value="Chromosome"/>
</dbReference>
<dbReference type="KEGG" id="cag:Cagg_3538"/>
<evidence type="ECO:0000313" key="2">
    <source>
        <dbReference type="Proteomes" id="UP000002508"/>
    </source>
</evidence>
<protein>
    <submittedName>
        <fullName evidence="1">Fibronectin, type III domain-containing protein</fullName>
    </submittedName>
</protein>
<keyword evidence="2" id="KW-1185">Reference proteome</keyword>
<organism evidence="1 2">
    <name type="scientific">Chloroflexus aggregans (strain MD-66 / DSM 9485)</name>
    <dbReference type="NCBI Taxonomy" id="326427"/>
    <lineage>
        <taxon>Bacteria</taxon>
        <taxon>Bacillati</taxon>
        <taxon>Chloroflexota</taxon>
        <taxon>Chloroflexia</taxon>
        <taxon>Chloroflexales</taxon>
        <taxon>Chloroflexineae</taxon>
        <taxon>Chloroflexaceae</taxon>
        <taxon>Chloroflexus</taxon>
    </lineage>
</organism>
<sequence length="82" mass="8810">MVTTTNPLTMTISSNPVMTATFSRLNRAPAFTSTPVTTATQGAVYTYTVRASYPDTGDVLTITAPTKPVWLTLPITAMAQQR</sequence>
<dbReference type="AlphaFoldDB" id="B8G9M3"/>
<proteinExistence type="predicted"/>
<dbReference type="InterPro" id="IPR013783">
    <property type="entry name" value="Ig-like_fold"/>
</dbReference>
<accession>B8G9M3</accession>
<dbReference type="EMBL" id="CP001337">
    <property type="protein sequence ID" value="ACL26376.1"/>
    <property type="molecule type" value="Genomic_DNA"/>
</dbReference>